<dbReference type="SUPFAM" id="SSF51126">
    <property type="entry name" value="Pectin lyase-like"/>
    <property type="match status" value="1"/>
</dbReference>
<dbReference type="InterPro" id="IPR006626">
    <property type="entry name" value="PbH1"/>
</dbReference>
<dbReference type="RefSeq" id="WP_072377463.1">
    <property type="nucleotide sequence ID" value="NZ_FNXB01000018.1"/>
</dbReference>
<evidence type="ECO:0000259" key="2">
    <source>
        <dbReference type="Pfam" id="PF13229"/>
    </source>
</evidence>
<feature type="signal peptide" evidence="1">
    <location>
        <begin position="1"/>
        <end position="23"/>
    </location>
</feature>
<feature type="chain" id="PRO_5030029680" evidence="1">
    <location>
        <begin position="24"/>
        <end position="506"/>
    </location>
</feature>
<evidence type="ECO:0000313" key="5">
    <source>
        <dbReference type="Proteomes" id="UP000183063"/>
    </source>
</evidence>
<dbReference type="Proteomes" id="UP000183063">
    <property type="component" value="Unassembled WGS sequence"/>
</dbReference>
<reference evidence="4 6" key="1">
    <citation type="submission" date="2016-10" db="EMBL/GenBank/DDBJ databases">
        <authorList>
            <person name="Varghese N."/>
            <person name="Submissions S."/>
        </authorList>
    </citation>
    <scope>NUCLEOTIDE SEQUENCE [LARGE SCALE GENOMIC DNA]</scope>
    <source>
        <strain evidence="4 6">CGMCC 1.7071</strain>
    </source>
</reference>
<evidence type="ECO:0000313" key="4">
    <source>
        <dbReference type="EMBL" id="SEO31809.1"/>
    </source>
</evidence>
<evidence type="ECO:0000313" key="6">
    <source>
        <dbReference type="Proteomes" id="UP000198939"/>
    </source>
</evidence>
<dbReference type="AlphaFoldDB" id="A0A1H8NQH6"/>
<reference evidence="3" key="2">
    <citation type="submission" date="2016-10" db="EMBL/GenBank/DDBJ databases">
        <authorList>
            <person name="de Groot N.N."/>
        </authorList>
    </citation>
    <scope>NUCLEOTIDE SEQUENCE [LARGE SCALE GENOMIC DNA]</scope>
    <source>
        <strain evidence="3">CCBAU85039</strain>
    </source>
</reference>
<sequence>MPSRFAAIATLVACLAGSPWATAGQKSSYWPGLDRLEQDTQRLDISSGEIFRRVHELAGIEPSRAGGQAGQLIFPDTQKRLSRSPVDILLRRIGLPASQGFVEASLKAQPAPQAAAIVIESGSFSLEEVRQVLQTKGFDDVLEKGPEGYVAHRPIFIWTGGALKIGPGERLAFDGSQGAFVVNTGVLEIDGAHLGATGAKNSGFRPFLLTTFGGAALVSRSEIAGLGFPGFLEGSGVAFTHQQFSSSVTGSMLKDNIFKDGAGVALAGVSGLDIVGNRFVDGPQTAVLVKAARDVRIADNIVSQRSGAHAIKVTDGSSHLDISHNIIIGSPGNGIFVDGGSTEVRISDNLVGRSRLTGISVDGAACVAIERNVVLANRSRGIAMRSVLNGNVEKNDLLGNASAGLAISGQFEHSSLRVSRNNFVNNRFGLSGSAVGEVSLLANDFSRQLPRVADGDFATNLGGLLEFAASDQPGEFKIKATVPTAPDDFSQFSAVDFSACIAKKGT</sequence>
<dbReference type="Pfam" id="PF13229">
    <property type="entry name" value="Beta_helix"/>
    <property type="match status" value="1"/>
</dbReference>
<protein>
    <submittedName>
        <fullName evidence="3">Poly(Beta-D-mannuronate) C5 epimerase</fullName>
        <ecNumber evidence="3">5.1.3.-</ecNumber>
    </submittedName>
</protein>
<accession>A0A1H8NQH6</accession>
<keyword evidence="6" id="KW-1185">Reference proteome</keyword>
<feature type="domain" description="Right handed beta helix" evidence="2">
    <location>
        <begin position="247"/>
        <end position="350"/>
    </location>
</feature>
<dbReference type="EC" id="5.1.3.-" evidence="3"/>
<dbReference type="Gene3D" id="2.160.20.10">
    <property type="entry name" value="Single-stranded right-handed beta-helix, Pectin lyase-like"/>
    <property type="match status" value="1"/>
</dbReference>
<dbReference type="Proteomes" id="UP000198939">
    <property type="component" value="Unassembled WGS sequence"/>
</dbReference>
<dbReference type="EMBL" id="FNXB01000018">
    <property type="protein sequence ID" value="SEI00904.1"/>
    <property type="molecule type" value="Genomic_DNA"/>
</dbReference>
<dbReference type="OrthoDB" id="7938081at2"/>
<dbReference type="SMART" id="SM00710">
    <property type="entry name" value="PbH1"/>
    <property type="match status" value="7"/>
</dbReference>
<gene>
    <name evidence="3" type="primary">algG_2</name>
    <name evidence="3" type="ORF">RTCCBAU85039_3674</name>
    <name evidence="4" type="ORF">SAMN05216228_101535</name>
</gene>
<dbReference type="EMBL" id="FOCV01000015">
    <property type="protein sequence ID" value="SEO31809.1"/>
    <property type="molecule type" value="Genomic_DNA"/>
</dbReference>
<evidence type="ECO:0000256" key="1">
    <source>
        <dbReference type="SAM" id="SignalP"/>
    </source>
</evidence>
<dbReference type="InterPro" id="IPR012334">
    <property type="entry name" value="Pectin_lyas_fold"/>
</dbReference>
<keyword evidence="3" id="KW-0413">Isomerase</keyword>
<dbReference type="GO" id="GO:0016853">
    <property type="term" value="F:isomerase activity"/>
    <property type="evidence" value="ECO:0007669"/>
    <property type="project" value="UniProtKB-KW"/>
</dbReference>
<organism evidence="3 5">
    <name type="scientific">Rhizobium tibeticum</name>
    <dbReference type="NCBI Taxonomy" id="501024"/>
    <lineage>
        <taxon>Bacteria</taxon>
        <taxon>Pseudomonadati</taxon>
        <taxon>Pseudomonadota</taxon>
        <taxon>Alphaproteobacteria</taxon>
        <taxon>Hyphomicrobiales</taxon>
        <taxon>Rhizobiaceae</taxon>
        <taxon>Rhizobium/Agrobacterium group</taxon>
        <taxon>Rhizobium</taxon>
    </lineage>
</organism>
<keyword evidence="1" id="KW-0732">Signal</keyword>
<name>A0A1H8NQH6_9HYPH</name>
<reference evidence="5" key="3">
    <citation type="submission" date="2016-10" db="EMBL/GenBank/DDBJ databases">
        <authorList>
            <person name="Wibberg D."/>
        </authorList>
    </citation>
    <scope>NUCLEOTIDE SEQUENCE [LARGE SCALE GENOMIC DNA]</scope>
</reference>
<dbReference type="STRING" id="501024.RTCCBAU85039_3674"/>
<dbReference type="InterPro" id="IPR039448">
    <property type="entry name" value="Beta_helix"/>
</dbReference>
<proteinExistence type="predicted"/>
<evidence type="ECO:0000313" key="3">
    <source>
        <dbReference type="EMBL" id="SEI00904.1"/>
    </source>
</evidence>
<dbReference type="InterPro" id="IPR011050">
    <property type="entry name" value="Pectin_lyase_fold/virulence"/>
</dbReference>